<dbReference type="InterPro" id="IPR036928">
    <property type="entry name" value="AS_sf"/>
</dbReference>
<dbReference type="OrthoDB" id="5423360at2759"/>
<feature type="chain" id="PRO_5040411613" description="Amidase 1" evidence="1">
    <location>
        <begin position="16"/>
        <end position="699"/>
    </location>
</feature>
<dbReference type="PANTHER" id="PTHR46310">
    <property type="entry name" value="AMIDASE 1"/>
    <property type="match status" value="1"/>
</dbReference>
<keyword evidence="5" id="KW-1185">Reference proteome</keyword>
<dbReference type="Proteomes" id="UP001056436">
    <property type="component" value="Unassembled WGS sequence"/>
</dbReference>
<sequence length="699" mass="74085">MKAFTLFALVGAAAADLTSTGASLLLNDVYYFVSPFSQGNPSNSSSFNIKSLPRAFGFTPVTVVAEPLPKSSLPSLFANWTSQDDVWQPAFLGAIFVAGLDTPCLTKESYDGTNKTQSIVAPLIGTAGSNIPSGPYFLDTITGALHQAYRLYPDYAGAFSESLLQKPDTTFQTLSAQVPASASLTIGVPSRLYSFSARSPEKPLAGVRVGVKDIYDLAGVKKSNGNRAWYAFYPPATSTAPSIQALLDAGAVVVGYQKPSQFANGETATADWVDYHSPFNPRGDGYNDPSSSSSGAGASIGSYEWLDIAVGSDTGGSIRGPSAVQGLFGNRPSHGLVGLDGVMPLSPTLDTAGFLTRDPYIWDEANKVLYGANYTSLVETAAGVTYPKTVYTVDFPTDDGAAAQMLNKFAEDLGAFLGAKATALNLTSAWAETGPVGVRNQTLDDVLGLTYATLITKEQTPLVRDPFYADYAGKLISVFFFPSYLCFSRLRKEKGPVALPLVSWETLTHELTSNLIAAHNGRLPFVNPVPLARWGWGDKQPASALDDARANKTLFMNWFNTEILPPSTPALNTSTSTSTCSSSLLIYVGSSGRASLRNRYPTTTTPTPPLGFSNGRLSVFSGAPDHVFPLGEVGSVSSVTNVTEMLPVTVDVMAARGCDGLIVRLAQDLVGAGILKVPLAGGTLAGGEVLMRRDVEEWF</sequence>
<feature type="domain" description="Amidase" evidence="2">
    <location>
        <begin position="198"/>
        <end position="358"/>
    </location>
</feature>
<gene>
    <name evidence="4" type="ORF">CABS02_05696</name>
</gene>
<proteinExistence type="predicted"/>
<comment type="caution">
    <text evidence="4">The sequence shown here is derived from an EMBL/GenBank/DDBJ whole genome shotgun (WGS) entry which is preliminary data.</text>
</comment>
<dbReference type="AlphaFoldDB" id="A0A9P9XIU7"/>
<dbReference type="Pfam" id="PF26053">
    <property type="entry name" value="DUF8016"/>
    <property type="match status" value="1"/>
</dbReference>
<evidence type="ECO:0008006" key="6">
    <source>
        <dbReference type="Google" id="ProtNLM"/>
    </source>
</evidence>
<protein>
    <recommendedName>
        <fullName evidence="6">Amidase 1</fullName>
    </recommendedName>
</protein>
<evidence type="ECO:0000313" key="4">
    <source>
        <dbReference type="EMBL" id="KAI3553977.1"/>
    </source>
</evidence>
<reference evidence="4" key="1">
    <citation type="submission" date="2019-01" db="EMBL/GenBank/DDBJ databases">
        <title>Colletotrichum abscissum LGMF1257.</title>
        <authorList>
            <person name="Baroncelli R."/>
        </authorList>
    </citation>
    <scope>NUCLEOTIDE SEQUENCE</scope>
    <source>
        <strain evidence="4">Ca142</strain>
    </source>
</reference>
<feature type="signal peptide" evidence="1">
    <location>
        <begin position="1"/>
        <end position="15"/>
    </location>
</feature>
<dbReference type="PANTHER" id="PTHR46310:SF7">
    <property type="entry name" value="AMIDASE 1"/>
    <property type="match status" value="1"/>
</dbReference>
<dbReference type="Gene3D" id="3.90.1300.10">
    <property type="entry name" value="Amidase signature (AS) domain"/>
    <property type="match status" value="1"/>
</dbReference>
<evidence type="ECO:0000259" key="3">
    <source>
        <dbReference type="Pfam" id="PF26053"/>
    </source>
</evidence>
<dbReference type="EMBL" id="SDAQ01000026">
    <property type="protein sequence ID" value="KAI3553977.1"/>
    <property type="molecule type" value="Genomic_DNA"/>
</dbReference>
<evidence type="ECO:0000259" key="2">
    <source>
        <dbReference type="Pfam" id="PF01425"/>
    </source>
</evidence>
<keyword evidence="1" id="KW-0732">Signal</keyword>
<evidence type="ECO:0000313" key="5">
    <source>
        <dbReference type="Proteomes" id="UP001056436"/>
    </source>
</evidence>
<feature type="domain" description="Scytalone dehydratase-like protein Arp1 N-terminal" evidence="3">
    <location>
        <begin position="51"/>
        <end position="152"/>
    </location>
</feature>
<evidence type="ECO:0000256" key="1">
    <source>
        <dbReference type="SAM" id="SignalP"/>
    </source>
</evidence>
<dbReference type="InterPro" id="IPR058329">
    <property type="entry name" value="Arp1_N"/>
</dbReference>
<dbReference type="InterPro" id="IPR023631">
    <property type="entry name" value="Amidase_dom"/>
</dbReference>
<dbReference type="SUPFAM" id="SSF75304">
    <property type="entry name" value="Amidase signature (AS) enzymes"/>
    <property type="match status" value="1"/>
</dbReference>
<name>A0A9P9XIU7_9PEZI</name>
<organism evidence="4 5">
    <name type="scientific">Colletotrichum abscissum</name>
    <dbReference type="NCBI Taxonomy" id="1671311"/>
    <lineage>
        <taxon>Eukaryota</taxon>
        <taxon>Fungi</taxon>
        <taxon>Dikarya</taxon>
        <taxon>Ascomycota</taxon>
        <taxon>Pezizomycotina</taxon>
        <taxon>Sordariomycetes</taxon>
        <taxon>Hypocreomycetidae</taxon>
        <taxon>Glomerellales</taxon>
        <taxon>Glomerellaceae</taxon>
        <taxon>Colletotrichum</taxon>
        <taxon>Colletotrichum acutatum species complex</taxon>
    </lineage>
</organism>
<accession>A0A9P9XIU7</accession>
<dbReference type="Pfam" id="PF01425">
    <property type="entry name" value="Amidase"/>
    <property type="match status" value="1"/>
</dbReference>